<dbReference type="PANTHER" id="PTHR11945:SF534">
    <property type="entry name" value="MYOCYTE-SPECIFIC ENHANCER FACTOR 2"/>
    <property type="match status" value="1"/>
</dbReference>
<keyword evidence="2" id="KW-0805">Transcription regulation</keyword>
<dbReference type="GO" id="GO:0046983">
    <property type="term" value="F:protein dimerization activity"/>
    <property type="evidence" value="ECO:0007669"/>
    <property type="project" value="InterPro"/>
</dbReference>
<dbReference type="SUPFAM" id="SSF55455">
    <property type="entry name" value="SRF-like"/>
    <property type="match status" value="1"/>
</dbReference>
<comment type="subcellular location">
    <subcellularLocation>
        <location evidence="1">Nucleus</location>
    </subcellularLocation>
</comment>
<dbReference type="InterPro" id="IPR036879">
    <property type="entry name" value="TF_MADSbox_sf"/>
</dbReference>
<comment type="similarity">
    <text evidence="6">Belongs to the MEF2 family.</text>
</comment>
<dbReference type="Gene3D" id="3.40.1810.10">
    <property type="entry name" value="Transcription factor, MADS-box"/>
    <property type="match status" value="1"/>
</dbReference>
<dbReference type="AlphaFoldDB" id="A0A8H7RN87"/>
<comment type="caution">
    <text evidence="9">The sequence shown here is derived from an EMBL/GenBank/DDBJ whole genome shotgun (WGS) entry which is preliminary data.</text>
</comment>
<dbReference type="PROSITE" id="PS50066">
    <property type="entry name" value="MADS_BOX_2"/>
    <property type="match status" value="1"/>
</dbReference>
<evidence type="ECO:0000256" key="4">
    <source>
        <dbReference type="ARBA" id="ARBA00023163"/>
    </source>
</evidence>
<dbReference type="Pfam" id="PF00319">
    <property type="entry name" value="SRF-TF"/>
    <property type="match status" value="1"/>
</dbReference>
<dbReference type="InterPro" id="IPR033896">
    <property type="entry name" value="MEF2-like_N"/>
</dbReference>
<evidence type="ECO:0000256" key="7">
    <source>
        <dbReference type="SAM" id="MobiDB-lite"/>
    </source>
</evidence>
<dbReference type="EMBL" id="JAEPRC010000027">
    <property type="protein sequence ID" value="KAG2214211.1"/>
    <property type="molecule type" value="Genomic_DNA"/>
</dbReference>
<feature type="region of interest" description="Disordered" evidence="7">
    <location>
        <begin position="174"/>
        <end position="288"/>
    </location>
</feature>
<keyword evidence="5" id="KW-0539">Nucleus</keyword>
<keyword evidence="10" id="KW-1185">Reference proteome</keyword>
<dbReference type="CDD" id="cd00265">
    <property type="entry name" value="MADS_MEF2_like"/>
    <property type="match status" value="1"/>
</dbReference>
<evidence type="ECO:0000256" key="5">
    <source>
        <dbReference type="ARBA" id="ARBA00023242"/>
    </source>
</evidence>
<evidence type="ECO:0000313" key="10">
    <source>
        <dbReference type="Proteomes" id="UP000650833"/>
    </source>
</evidence>
<keyword evidence="3" id="KW-0238">DNA-binding</keyword>
<dbReference type="GO" id="GO:0045944">
    <property type="term" value="P:positive regulation of transcription by RNA polymerase II"/>
    <property type="evidence" value="ECO:0007669"/>
    <property type="project" value="InterPro"/>
</dbReference>
<feature type="region of interest" description="Disordered" evidence="7">
    <location>
        <begin position="305"/>
        <end position="371"/>
    </location>
</feature>
<dbReference type="GO" id="GO:0005634">
    <property type="term" value="C:nucleus"/>
    <property type="evidence" value="ECO:0007669"/>
    <property type="project" value="UniProtKB-SubCell"/>
</dbReference>
<feature type="domain" description="MADS-box" evidence="8">
    <location>
        <begin position="1"/>
        <end position="52"/>
    </location>
</feature>
<dbReference type="Pfam" id="PF21125">
    <property type="entry name" value="MPN_2A_DUB_like"/>
    <property type="match status" value="1"/>
</dbReference>
<proteinExistence type="inferred from homology"/>
<dbReference type="PRINTS" id="PR00404">
    <property type="entry name" value="MADSDOMAIN"/>
</dbReference>
<dbReference type="Proteomes" id="UP000650833">
    <property type="component" value="Unassembled WGS sequence"/>
</dbReference>
<dbReference type="OrthoDB" id="1898716at2759"/>
<dbReference type="SMART" id="SM00432">
    <property type="entry name" value="MADS"/>
    <property type="match status" value="1"/>
</dbReference>
<sequence length="599" mass="68081">MGRKKIRIQPITDDRNRQVTFLKRKHGLMKKAYELSVLCNCEIALIILNNSNNKLVQYASTDIDKVLMRYTEFTNASEKGDDDNSHDLSDIDEKDSYQIVQSQQYQPNSTPMMDYNASTSDPNMVQRQIPPYEMYPMYMPNPNYAPQQQRPMTYAPLPPPPQQLQQVVVQGHNAMTYPSPPQPMYVQPPPQHQQQHSSIKENSMPPPMPISSPSSELDVKNDAAKRPNLRVHIPNESPEPTNYNSDQRSQQPQQPPPQQQSHQQMQSSRSAIAVGPPSALPSQFAQNLPSPSTFYPEFYQQNELPSPLNFSATPTNPGAFHWPSNARDYRPSPLSLRPESNGGGQQQQPPPPPPGGGPGGSFEKRTYPYSEHPPTFKKLKEGFFLGVLSFKTTLTNDDTSEQTYEKREDFIIIHGYQILKEKPYDNQGIINKSLVQTQQKDLSSIVGYFKFRRQTNVSLSVRDQLWMQSYSQNIPHGCIAIISSSLNAVADKSTQTYEFAFWDMKSPDVKLPIDITNMTESTLGYKKFMSNTPYKLSSQSSNHLLANMTPTGLIIKQYDDMYEQSMAALRKATDRVIEKEAMLEALRKETETLRIFLNE</sequence>
<dbReference type="InterPro" id="IPR002100">
    <property type="entry name" value="TF_MADSbox"/>
</dbReference>
<evidence type="ECO:0000256" key="3">
    <source>
        <dbReference type="ARBA" id="ARBA00023125"/>
    </source>
</evidence>
<reference evidence="9" key="1">
    <citation type="submission" date="2020-12" db="EMBL/GenBank/DDBJ databases">
        <title>Metabolic potential, ecology and presence of endohyphal bacteria is reflected in genomic diversity of Mucoromycotina.</title>
        <authorList>
            <person name="Muszewska A."/>
            <person name="Okrasinska A."/>
            <person name="Steczkiewicz K."/>
            <person name="Drgas O."/>
            <person name="Orlowska M."/>
            <person name="Perlinska-Lenart U."/>
            <person name="Aleksandrzak-Piekarczyk T."/>
            <person name="Szatraj K."/>
            <person name="Zielenkiewicz U."/>
            <person name="Pilsyk S."/>
            <person name="Malc E."/>
            <person name="Mieczkowski P."/>
            <person name="Kruszewska J.S."/>
            <person name="Biernat P."/>
            <person name="Pawlowska J."/>
        </authorList>
    </citation>
    <scope>NUCLEOTIDE SEQUENCE</scope>
    <source>
        <strain evidence="9">CBS 226.32</strain>
    </source>
</reference>
<accession>A0A8H7RN87</accession>
<evidence type="ECO:0000256" key="6">
    <source>
        <dbReference type="ARBA" id="ARBA00025805"/>
    </source>
</evidence>
<keyword evidence="4" id="KW-0804">Transcription</keyword>
<feature type="compositionally biased region" description="Low complexity" evidence="7">
    <location>
        <begin position="259"/>
        <end position="270"/>
    </location>
</feature>
<dbReference type="GO" id="GO:0030154">
    <property type="term" value="P:cell differentiation"/>
    <property type="evidence" value="ECO:0007669"/>
    <property type="project" value="TreeGrafter"/>
</dbReference>
<evidence type="ECO:0000313" key="9">
    <source>
        <dbReference type="EMBL" id="KAG2214211.1"/>
    </source>
</evidence>
<name>A0A8H7RN87_9FUNG</name>
<evidence type="ECO:0000259" key="8">
    <source>
        <dbReference type="PROSITE" id="PS50066"/>
    </source>
</evidence>
<feature type="compositionally biased region" description="Pro residues" evidence="7">
    <location>
        <begin position="178"/>
        <end position="191"/>
    </location>
</feature>
<protein>
    <recommendedName>
        <fullName evidence="8">MADS-box domain-containing protein</fullName>
    </recommendedName>
</protein>
<evidence type="ECO:0000256" key="2">
    <source>
        <dbReference type="ARBA" id="ARBA00023015"/>
    </source>
</evidence>
<evidence type="ECO:0000256" key="1">
    <source>
        <dbReference type="ARBA" id="ARBA00004123"/>
    </source>
</evidence>
<organism evidence="9 10">
    <name type="scientific">Mucor plumbeus</name>
    <dbReference type="NCBI Taxonomy" id="97098"/>
    <lineage>
        <taxon>Eukaryota</taxon>
        <taxon>Fungi</taxon>
        <taxon>Fungi incertae sedis</taxon>
        <taxon>Mucoromycota</taxon>
        <taxon>Mucoromycotina</taxon>
        <taxon>Mucoromycetes</taxon>
        <taxon>Mucorales</taxon>
        <taxon>Mucorineae</taxon>
        <taxon>Mucoraceae</taxon>
        <taxon>Mucor</taxon>
    </lineage>
</organism>
<dbReference type="GO" id="GO:0000981">
    <property type="term" value="F:DNA-binding transcription factor activity, RNA polymerase II-specific"/>
    <property type="evidence" value="ECO:0007669"/>
    <property type="project" value="TreeGrafter"/>
</dbReference>
<dbReference type="PANTHER" id="PTHR11945">
    <property type="entry name" value="MADS BOX PROTEIN"/>
    <property type="match status" value="1"/>
</dbReference>
<dbReference type="GO" id="GO:0000978">
    <property type="term" value="F:RNA polymerase II cis-regulatory region sequence-specific DNA binding"/>
    <property type="evidence" value="ECO:0007669"/>
    <property type="project" value="TreeGrafter"/>
</dbReference>
<gene>
    <name evidence="9" type="ORF">INT46_010446</name>
</gene>
<feature type="compositionally biased region" description="Polar residues" evidence="7">
    <location>
        <begin position="305"/>
        <end position="316"/>
    </location>
</feature>